<evidence type="ECO:0000256" key="1">
    <source>
        <dbReference type="ARBA" id="ARBA00004141"/>
    </source>
</evidence>
<dbReference type="GO" id="GO:0005886">
    <property type="term" value="C:plasma membrane"/>
    <property type="evidence" value="ECO:0007669"/>
    <property type="project" value="TreeGrafter"/>
</dbReference>
<reference evidence="8 9" key="1">
    <citation type="journal article" date="2019" name="Appl. Microbiol. Biotechnol.">
        <title>Uncovering carbohydrate metabolism through a genotype-phenotype association study of 56 lactic acid bacteria genomes.</title>
        <authorList>
            <person name="Buron-Moles G."/>
            <person name="Chailyan A."/>
            <person name="Dolejs I."/>
            <person name="Forster J."/>
            <person name="Miks M.H."/>
        </authorList>
    </citation>
    <scope>NUCLEOTIDE SEQUENCE [LARGE SCALE GENOMIC DNA]</scope>
    <source>
        <strain evidence="8 9">ATCC 49373</strain>
    </source>
</reference>
<dbReference type="AlphaFoldDB" id="A0A4R5NNX1"/>
<dbReference type="Pfam" id="PF04138">
    <property type="entry name" value="GtrA_DPMS_TM"/>
    <property type="match status" value="1"/>
</dbReference>
<comment type="caution">
    <text evidence="8">The sequence shown here is derived from an EMBL/GenBank/DDBJ whole genome shotgun (WGS) entry which is preliminary data.</text>
</comment>
<dbReference type="PANTHER" id="PTHR38459:SF5">
    <property type="entry name" value="CELL WALL TEICHOIC ACID GLYCOSYLATION PROTEIN GTCA"/>
    <property type="match status" value="1"/>
</dbReference>
<dbReference type="Proteomes" id="UP000294854">
    <property type="component" value="Unassembled WGS sequence"/>
</dbReference>
<dbReference type="GO" id="GO:0000271">
    <property type="term" value="P:polysaccharide biosynthetic process"/>
    <property type="evidence" value="ECO:0007669"/>
    <property type="project" value="InterPro"/>
</dbReference>
<dbReference type="OrthoDB" id="361483at2"/>
<dbReference type="PANTHER" id="PTHR38459">
    <property type="entry name" value="PROPHAGE BACTOPRENOL-LINKED GLUCOSE TRANSLOCASE HOMOLOG"/>
    <property type="match status" value="1"/>
</dbReference>
<accession>A0A4R5NNX1</accession>
<feature type="domain" description="GtrA/DPMS transmembrane" evidence="7">
    <location>
        <begin position="18"/>
        <end position="133"/>
    </location>
</feature>
<feature type="transmembrane region" description="Helical" evidence="6">
    <location>
        <begin position="12"/>
        <end position="33"/>
    </location>
</feature>
<organism evidence="8 9">
    <name type="scientific">Secundilactobacillus malefermentans</name>
    <dbReference type="NCBI Taxonomy" id="176292"/>
    <lineage>
        <taxon>Bacteria</taxon>
        <taxon>Bacillati</taxon>
        <taxon>Bacillota</taxon>
        <taxon>Bacilli</taxon>
        <taxon>Lactobacillales</taxon>
        <taxon>Lactobacillaceae</taxon>
        <taxon>Secundilactobacillus</taxon>
    </lineage>
</organism>
<gene>
    <name evidence="8" type="ORF">C5L31_001454</name>
</gene>
<comment type="subcellular location">
    <subcellularLocation>
        <location evidence="1">Membrane</location>
        <topology evidence="1">Multi-pass membrane protein</topology>
    </subcellularLocation>
</comment>
<keyword evidence="3 6" id="KW-0812">Transmembrane</keyword>
<name>A0A4R5NNX1_9LACO</name>
<sequence>MLDNLKSLWYKYHDIITYVFFGGITTLVNIVVFDLCNYVMNYQIANIIAWFASVIVAYVTNKLWVFNSHYDNWNAVFKELFLFFGLRIASLVLDQAIMTVGISLLGWDALLVKILDQVVVIASNYIFSKYFIFKSKK</sequence>
<evidence type="ECO:0000313" key="8">
    <source>
        <dbReference type="EMBL" id="TDG78268.1"/>
    </source>
</evidence>
<dbReference type="InterPro" id="IPR051401">
    <property type="entry name" value="GtrA_CellWall_Glycosyl"/>
</dbReference>
<evidence type="ECO:0000256" key="5">
    <source>
        <dbReference type="ARBA" id="ARBA00023136"/>
    </source>
</evidence>
<evidence type="ECO:0000256" key="3">
    <source>
        <dbReference type="ARBA" id="ARBA00022692"/>
    </source>
</evidence>
<keyword evidence="4 6" id="KW-1133">Transmembrane helix</keyword>
<dbReference type="EMBL" id="PUFO01000044">
    <property type="protein sequence ID" value="TDG78268.1"/>
    <property type="molecule type" value="Genomic_DNA"/>
</dbReference>
<comment type="similarity">
    <text evidence="2">Belongs to the GtrA family.</text>
</comment>
<evidence type="ECO:0000256" key="2">
    <source>
        <dbReference type="ARBA" id="ARBA00009399"/>
    </source>
</evidence>
<evidence type="ECO:0000313" key="9">
    <source>
        <dbReference type="Proteomes" id="UP000294854"/>
    </source>
</evidence>
<evidence type="ECO:0000256" key="4">
    <source>
        <dbReference type="ARBA" id="ARBA00022989"/>
    </source>
</evidence>
<dbReference type="STRING" id="1122149.FD44_GL000096"/>
<evidence type="ECO:0000259" key="7">
    <source>
        <dbReference type="Pfam" id="PF04138"/>
    </source>
</evidence>
<keyword evidence="9" id="KW-1185">Reference proteome</keyword>
<feature type="transmembrane region" description="Helical" evidence="6">
    <location>
        <begin position="39"/>
        <end position="59"/>
    </location>
</feature>
<evidence type="ECO:0000256" key="6">
    <source>
        <dbReference type="SAM" id="Phobius"/>
    </source>
</evidence>
<dbReference type="InterPro" id="IPR007267">
    <property type="entry name" value="GtrA_DPMS_TM"/>
</dbReference>
<feature type="transmembrane region" description="Helical" evidence="6">
    <location>
        <begin position="80"/>
        <end position="104"/>
    </location>
</feature>
<protein>
    <recommendedName>
        <fullName evidence="7">GtrA/DPMS transmembrane domain-containing protein</fullName>
    </recommendedName>
</protein>
<keyword evidence="5 6" id="KW-0472">Membrane</keyword>
<proteinExistence type="inferred from homology"/>